<dbReference type="EMBL" id="BNEE01000004">
    <property type="protein sequence ID" value="GHI83483.1"/>
    <property type="molecule type" value="Genomic_DNA"/>
</dbReference>
<dbReference type="AlphaFoldDB" id="A0A919GYJ2"/>
<proteinExistence type="predicted"/>
<evidence type="ECO:0000313" key="1">
    <source>
        <dbReference type="EMBL" id="GHI83483.1"/>
    </source>
</evidence>
<gene>
    <name evidence="1" type="ORF">Sxan_08470</name>
</gene>
<evidence type="ECO:0000313" key="2">
    <source>
        <dbReference type="Proteomes" id="UP000600026"/>
    </source>
</evidence>
<dbReference type="Proteomes" id="UP000600026">
    <property type="component" value="Unassembled WGS sequence"/>
</dbReference>
<organism evidence="1 2">
    <name type="scientific">Streptomyces xanthophaeus</name>
    <dbReference type="NCBI Taxonomy" id="67385"/>
    <lineage>
        <taxon>Bacteria</taxon>
        <taxon>Bacillati</taxon>
        <taxon>Actinomycetota</taxon>
        <taxon>Actinomycetes</taxon>
        <taxon>Kitasatosporales</taxon>
        <taxon>Streptomycetaceae</taxon>
        <taxon>Streptomyces</taxon>
    </lineage>
</organism>
<name>A0A919GYJ2_9ACTN</name>
<accession>A0A919GYJ2</accession>
<protein>
    <submittedName>
        <fullName evidence="1">Uncharacterized protein</fullName>
    </submittedName>
</protein>
<sequence length="91" mass="9641">MGGEHPAEGLGRVVQGRAGGQLQARGPFAFGPRIHQHAVAHALLPPSADAFVRPQVHRLYRPCVPPSRVSQHPIAVRKGVALFDEGGGPSR</sequence>
<comment type="caution">
    <text evidence="1">The sequence shown here is derived from an EMBL/GenBank/DDBJ whole genome shotgun (WGS) entry which is preliminary data.</text>
</comment>
<reference evidence="1" key="1">
    <citation type="submission" date="2020-09" db="EMBL/GenBank/DDBJ databases">
        <title>Whole genome shotgun sequence of Streptomyces xanthophaeus NBRC 12829.</title>
        <authorList>
            <person name="Komaki H."/>
            <person name="Tamura T."/>
        </authorList>
    </citation>
    <scope>NUCLEOTIDE SEQUENCE</scope>
    <source>
        <strain evidence="1">NBRC 12829</strain>
    </source>
</reference>
<keyword evidence="2" id="KW-1185">Reference proteome</keyword>